<sequence>MPVTVELHYEILRKEGVRDLPTLKLQVQRRRRLLATLVGAIHTLDRSQNDLYPCDNSG</sequence>
<name>A0A0C9YLF0_9AGAM</name>
<gene>
    <name evidence="1" type="ORF">PISMIDRAFT_685226</name>
</gene>
<dbReference type="EMBL" id="KN833826">
    <property type="protein sequence ID" value="KIK17471.1"/>
    <property type="molecule type" value="Genomic_DNA"/>
</dbReference>
<keyword evidence="2" id="KW-1185">Reference proteome</keyword>
<protein>
    <submittedName>
        <fullName evidence="1">Uncharacterized protein</fullName>
    </submittedName>
</protein>
<reference evidence="2" key="2">
    <citation type="submission" date="2015-01" db="EMBL/GenBank/DDBJ databases">
        <title>Evolutionary Origins and Diversification of the Mycorrhizal Mutualists.</title>
        <authorList>
            <consortium name="DOE Joint Genome Institute"/>
            <consortium name="Mycorrhizal Genomics Consortium"/>
            <person name="Kohler A."/>
            <person name="Kuo A."/>
            <person name="Nagy L.G."/>
            <person name="Floudas D."/>
            <person name="Copeland A."/>
            <person name="Barry K.W."/>
            <person name="Cichocki N."/>
            <person name="Veneault-Fourrey C."/>
            <person name="LaButti K."/>
            <person name="Lindquist E.A."/>
            <person name="Lipzen A."/>
            <person name="Lundell T."/>
            <person name="Morin E."/>
            <person name="Murat C."/>
            <person name="Riley R."/>
            <person name="Ohm R."/>
            <person name="Sun H."/>
            <person name="Tunlid A."/>
            <person name="Henrissat B."/>
            <person name="Grigoriev I.V."/>
            <person name="Hibbett D.S."/>
            <person name="Martin F."/>
        </authorList>
    </citation>
    <scope>NUCLEOTIDE SEQUENCE [LARGE SCALE GENOMIC DNA]</scope>
    <source>
        <strain evidence="2">441</strain>
    </source>
</reference>
<dbReference type="Proteomes" id="UP000054018">
    <property type="component" value="Unassembled WGS sequence"/>
</dbReference>
<dbReference type="HOGENOM" id="CLU_2979955_0_0_1"/>
<dbReference type="AlphaFoldDB" id="A0A0C9YLF0"/>
<evidence type="ECO:0000313" key="1">
    <source>
        <dbReference type="EMBL" id="KIK17471.1"/>
    </source>
</evidence>
<reference evidence="1 2" key="1">
    <citation type="submission" date="2014-04" db="EMBL/GenBank/DDBJ databases">
        <authorList>
            <consortium name="DOE Joint Genome Institute"/>
            <person name="Kuo A."/>
            <person name="Kohler A."/>
            <person name="Costa M.D."/>
            <person name="Nagy L.G."/>
            <person name="Floudas D."/>
            <person name="Copeland A."/>
            <person name="Barry K.W."/>
            <person name="Cichocki N."/>
            <person name="Veneault-Fourrey C."/>
            <person name="LaButti K."/>
            <person name="Lindquist E.A."/>
            <person name="Lipzen A."/>
            <person name="Lundell T."/>
            <person name="Morin E."/>
            <person name="Murat C."/>
            <person name="Sun H."/>
            <person name="Tunlid A."/>
            <person name="Henrissat B."/>
            <person name="Grigoriev I.V."/>
            <person name="Hibbett D.S."/>
            <person name="Martin F."/>
            <person name="Nordberg H.P."/>
            <person name="Cantor M.N."/>
            <person name="Hua S.X."/>
        </authorList>
    </citation>
    <scope>NUCLEOTIDE SEQUENCE [LARGE SCALE GENOMIC DNA]</scope>
    <source>
        <strain evidence="1 2">441</strain>
    </source>
</reference>
<accession>A0A0C9YLF0</accession>
<organism evidence="1 2">
    <name type="scientific">Pisolithus microcarpus 441</name>
    <dbReference type="NCBI Taxonomy" id="765257"/>
    <lineage>
        <taxon>Eukaryota</taxon>
        <taxon>Fungi</taxon>
        <taxon>Dikarya</taxon>
        <taxon>Basidiomycota</taxon>
        <taxon>Agaricomycotina</taxon>
        <taxon>Agaricomycetes</taxon>
        <taxon>Agaricomycetidae</taxon>
        <taxon>Boletales</taxon>
        <taxon>Sclerodermatineae</taxon>
        <taxon>Pisolithaceae</taxon>
        <taxon>Pisolithus</taxon>
    </lineage>
</organism>
<proteinExistence type="predicted"/>
<evidence type="ECO:0000313" key="2">
    <source>
        <dbReference type="Proteomes" id="UP000054018"/>
    </source>
</evidence>